<accession>A0A8J3D6W4</accession>
<reference evidence="1 2" key="1">
    <citation type="journal article" date="2014" name="Int. J. Syst. Evol. Microbiol.">
        <title>Complete genome sequence of Corynebacterium casei LMG S-19264T (=DSM 44701T), isolated from a smear-ripened cheese.</title>
        <authorList>
            <consortium name="US DOE Joint Genome Institute (JGI-PGF)"/>
            <person name="Walter F."/>
            <person name="Albersmeier A."/>
            <person name="Kalinowski J."/>
            <person name="Ruckert C."/>
        </authorList>
    </citation>
    <scope>NUCLEOTIDE SEQUENCE [LARGE SCALE GENOMIC DNA]</scope>
    <source>
        <strain evidence="1 2">KCTC 12866</strain>
    </source>
</reference>
<sequence>MTYKVSIIHPKAAALLHDLAELGLISIQEEKKGFLEPGKHTSGTALGAKDEAEKSEIARDKEFNFDDLPPITKSLAGSLKAPDDFDYKKFKSDRLASKYL</sequence>
<dbReference type="AlphaFoldDB" id="A0A8J3D6W4"/>
<dbReference type="RefSeq" id="WP_189564663.1">
    <property type="nucleotide sequence ID" value="NZ_BMXF01000002.1"/>
</dbReference>
<gene>
    <name evidence="1" type="ORF">GCM10007390_23820</name>
</gene>
<keyword evidence="2" id="KW-1185">Reference proteome</keyword>
<evidence type="ECO:0000313" key="1">
    <source>
        <dbReference type="EMBL" id="GHB69468.1"/>
    </source>
</evidence>
<dbReference type="EMBL" id="BMXF01000002">
    <property type="protein sequence ID" value="GHB69468.1"/>
    <property type="molecule type" value="Genomic_DNA"/>
</dbReference>
<evidence type="ECO:0000313" key="2">
    <source>
        <dbReference type="Proteomes" id="UP000598271"/>
    </source>
</evidence>
<name>A0A8J3D6W4_9BACT</name>
<protein>
    <submittedName>
        <fullName evidence="1">Uncharacterized protein</fullName>
    </submittedName>
</protein>
<proteinExistence type="predicted"/>
<dbReference type="Proteomes" id="UP000598271">
    <property type="component" value="Unassembled WGS sequence"/>
</dbReference>
<organism evidence="1 2">
    <name type="scientific">Persicitalea jodogahamensis</name>
    <dbReference type="NCBI Taxonomy" id="402147"/>
    <lineage>
        <taxon>Bacteria</taxon>
        <taxon>Pseudomonadati</taxon>
        <taxon>Bacteroidota</taxon>
        <taxon>Cytophagia</taxon>
        <taxon>Cytophagales</taxon>
        <taxon>Spirosomataceae</taxon>
        <taxon>Persicitalea</taxon>
    </lineage>
</organism>
<comment type="caution">
    <text evidence="1">The sequence shown here is derived from an EMBL/GenBank/DDBJ whole genome shotgun (WGS) entry which is preliminary data.</text>
</comment>